<organism evidence="11 12">
    <name type="scientific">Niallia taxi</name>
    <dbReference type="NCBI Taxonomy" id="2499688"/>
    <lineage>
        <taxon>Bacteria</taxon>
        <taxon>Bacillati</taxon>
        <taxon>Bacillota</taxon>
        <taxon>Bacilli</taxon>
        <taxon>Bacillales</taxon>
        <taxon>Bacillaceae</taxon>
        <taxon>Niallia</taxon>
    </lineage>
</organism>
<feature type="domain" description="Methyl-accepting transducer" evidence="9">
    <location>
        <begin position="275"/>
        <end position="511"/>
    </location>
</feature>
<dbReference type="PRINTS" id="PR00260">
    <property type="entry name" value="CHEMTRNSDUCR"/>
</dbReference>
<dbReference type="InterPro" id="IPR003660">
    <property type="entry name" value="HAMP_dom"/>
</dbReference>
<dbReference type="InterPro" id="IPR007891">
    <property type="entry name" value="CHASE3"/>
</dbReference>
<dbReference type="EMBL" id="RZTZ01000004">
    <property type="protein sequence ID" value="RVT62714.1"/>
    <property type="molecule type" value="Genomic_DNA"/>
</dbReference>
<dbReference type="PROSITE" id="PS50111">
    <property type="entry name" value="CHEMOTAXIS_TRANSDUC_2"/>
    <property type="match status" value="1"/>
</dbReference>
<evidence type="ECO:0000256" key="3">
    <source>
        <dbReference type="ARBA" id="ARBA00023136"/>
    </source>
</evidence>
<dbReference type="Pfam" id="PF00015">
    <property type="entry name" value="MCPsignal"/>
    <property type="match status" value="1"/>
</dbReference>
<feature type="domain" description="HAMP" evidence="10">
    <location>
        <begin position="202"/>
        <end position="256"/>
    </location>
</feature>
<reference evidence="11 12" key="1">
    <citation type="submission" date="2019-01" db="EMBL/GenBank/DDBJ databases">
        <title>Bacillus sp. M5HDSG1-1, whole genome shotgun sequence.</title>
        <authorList>
            <person name="Tuo L."/>
        </authorList>
    </citation>
    <scope>NUCLEOTIDE SEQUENCE [LARGE SCALE GENOMIC DNA]</scope>
    <source>
        <strain evidence="11 12">M5HDSG1-1</strain>
    </source>
</reference>
<dbReference type="RefSeq" id="WP_127738665.1">
    <property type="nucleotide sequence ID" value="NZ_RZTZ01000004.1"/>
</dbReference>
<evidence type="ECO:0000259" key="10">
    <source>
        <dbReference type="PROSITE" id="PS50885"/>
    </source>
</evidence>
<feature type="coiled-coil region" evidence="7">
    <location>
        <begin position="511"/>
        <end position="565"/>
    </location>
</feature>
<keyword evidence="12" id="KW-1185">Reference proteome</keyword>
<evidence type="ECO:0000256" key="7">
    <source>
        <dbReference type="SAM" id="Coils"/>
    </source>
</evidence>
<evidence type="ECO:0000256" key="5">
    <source>
        <dbReference type="ARBA" id="ARBA00029447"/>
    </source>
</evidence>
<dbReference type="AlphaFoldDB" id="A0A3S2UA28"/>
<dbReference type="PANTHER" id="PTHR32089">
    <property type="entry name" value="METHYL-ACCEPTING CHEMOTAXIS PROTEIN MCPB"/>
    <property type="match status" value="1"/>
</dbReference>
<gene>
    <name evidence="11" type="ORF">EM808_13215</name>
</gene>
<keyword evidence="8" id="KW-0812">Transmembrane</keyword>
<comment type="subcellular location">
    <subcellularLocation>
        <location evidence="1">Cell membrane</location>
    </subcellularLocation>
</comment>
<evidence type="ECO:0000256" key="2">
    <source>
        <dbReference type="ARBA" id="ARBA00022475"/>
    </source>
</evidence>
<dbReference type="SMART" id="SM00283">
    <property type="entry name" value="MA"/>
    <property type="match status" value="1"/>
</dbReference>
<dbReference type="PANTHER" id="PTHR32089:SF114">
    <property type="entry name" value="METHYL-ACCEPTING CHEMOTAXIS PROTEIN MCPB"/>
    <property type="match status" value="1"/>
</dbReference>
<dbReference type="InterPro" id="IPR004089">
    <property type="entry name" value="MCPsignal_dom"/>
</dbReference>
<evidence type="ECO:0000313" key="12">
    <source>
        <dbReference type="Proteomes" id="UP000288024"/>
    </source>
</evidence>
<dbReference type="GO" id="GO:0007165">
    <property type="term" value="P:signal transduction"/>
    <property type="evidence" value="ECO:0007669"/>
    <property type="project" value="UniProtKB-KW"/>
</dbReference>
<evidence type="ECO:0000259" key="9">
    <source>
        <dbReference type="PROSITE" id="PS50111"/>
    </source>
</evidence>
<dbReference type="GO" id="GO:0005886">
    <property type="term" value="C:plasma membrane"/>
    <property type="evidence" value="ECO:0007669"/>
    <property type="project" value="UniProtKB-SubCell"/>
</dbReference>
<keyword evidence="3 8" id="KW-0472">Membrane</keyword>
<evidence type="ECO:0000313" key="11">
    <source>
        <dbReference type="EMBL" id="RVT62714.1"/>
    </source>
</evidence>
<dbReference type="InterPro" id="IPR004090">
    <property type="entry name" value="Chemotax_Me-accpt_rcpt"/>
</dbReference>
<dbReference type="GO" id="GO:0006935">
    <property type="term" value="P:chemotaxis"/>
    <property type="evidence" value="ECO:0007669"/>
    <property type="project" value="InterPro"/>
</dbReference>
<dbReference type="Gene3D" id="1.10.287.950">
    <property type="entry name" value="Methyl-accepting chemotaxis protein"/>
    <property type="match status" value="1"/>
</dbReference>
<dbReference type="Pfam" id="PF00672">
    <property type="entry name" value="HAMP"/>
    <property type="match status" value="1"/>
</dbReference>
<dbReference type="Pfam" id="PF05227">
    <property type="entry name" value="CHASE3"/>
    <property type="match status" value="1"/>
</dbReference>
<comment type="similarity">
    <text evidence="5">Belongs to the methyl-accepting chemotaxis (MCP) protein family.</text>
</comment>
<keyword evidence="2" id="KW-1003">Cell membrane</keyword>
<dbReference type="Proteomes" id="UP000288024">
    <property type="component" value="Unassembled WGS sequence"/>
</dbReference>
<evidence type="ECO:0000256" key="4">
    <source>
        <dbReference type="ARBA" id="ARBA00023224"/>
    </source>
</evidence>
<evidence type="ECO:0000256" key="8">
    <source>
        <dbReference type="SAM" id="Phobius"/>
    </source>
</evidence>
<keyword evidence="8" id="KW-1133">Transmembrane helix</keyword>
<evidence type="ECO:0000256" key="1">
    <source>
        <dbReference type="ARBA" id="ARBA00004236"/>
    </source>
</evidence>
<evidence type="ECO:0000256" key="6">
    <source>
        <dbReference type="PROSITE-ProRule" id="PRU00284"/>
    </source>
</evidence>
<dbReference type="Gene3D" id="6.10.340.10">
    <property type="match status" value="1"/>
</dbReference>
<keyword evidence="7" id="KW-0175">Coiled coil</keyword>
<name>A0A3S2UA28_9BACI</name>
<dbReference type="SUPFAM" id="SSF58104">
    <property type="entry name" value="Methyl-accepting chemotaxis protein (MCP) signaling domain"/>
    <property type="match status" value="1"/>
</dbReference>
<comment type="caution">
    <text evidence="11">The sequence shown here is derived from an EMBL/GenBank/DDBJ whole genome shotgun (WGS) entry which is preliminary data.</text>
</comment>
<protein>
    <submittedName>
        <fullName evidence="11">Methyl-accepting chemotaxis protein</fullName>
    </submittedName>
</protein>
<dbReference type="PROSITE" id="PS50885">
    <property type="entry name" value="HAMP"/>
    <property type="match status" value="1"/>
</dbReference>
<accession>A0A3S2UA28</accession>
<dbReference type="CDD" id="cd11386">
    <property type="entry name" value="MCP_signal"/>
    <property type="match status" value="1"/>
</dbReference>
<dbReference type="GO" id="GO:0004888">
    <property type="term" value="F:transmembrane signaling receptor activity"/>
    <property type="evidence" value="ECO:0007669"/>
    <property type="project" value="InterPro"/>
</dbReference>
<feature type="transmembrane region" description="Helical" evidence="8">
    <location>
        <begin position="182"/>
        <end position="205"/>
    </location>
</feature>
<keyword evidence="4 6" id="KW-0807">Transducer</keyword>
<sequence>MKIKTQLILILTVLLLSLVSIGVYSNYSLHNAEDNYVKLNEAKEMQRLVTHVQYRLAGMSNDERGFLLTGDNQYTDGINEKAADIEATLTSMEKLANYQEYKKSIQQLAASIQSYTTMSDNVVNTFSDNPSNAEALHFGDLRDLRKEVLDPAVNTLVEQINTAVIQIEADNEKNTDIARTTLITIIIAAAALSIVLGFVLLRSILRPLNIMNKQMVEIASGDGDLTKQVKVSGRNEFASLASSFNEFVQSLKDMITQVGQTSKDVAQSSDELAASMEQSRVTAEQVADAVQMITEISNDQNTAAQHSLNRVNNSLQNVQNVSTKANHVAQESDRIKGKANDGEQAMSEMLGQMDTIHHSVGLAENGLHSLVSSINEIKESLSNIQEISGQTNLLALNAAIEAARAGEHGKGFAIVADEVRKLADMTSNSANHIDTLINSIQSHSSETVGNMILVKENVDSGIKLSERTNSHIKEILESIEVVAGHIKDVASTSDQITTEVQGVQQSMEEIAQSSNKTLANTEEVAAATEEQTASFQEVSSSATALSKLSDELEKLVHRFKVTEDNNR</sequence>
<dbReference type="CDD" id="cd06225">
    <property type="entry name" value="HAMP"/>
    <property type="match status" value="1"/>
</dbReference>
<proteinExistence type="inferred from homology"/>
<dbReference type="SMART" id="SM00304">
    <property type="entry name" value="HAMP"/>
    <property type="match status" value="2"/>
</dbReference>